<evidence type="ECO:0000313" key="3">
    <source>
        <dbReference type="EMBL" id="SMG35187.1"/>
    </source>
</evidence>
<gene>
    <name evidence="3" type="ORF">SAMN06295960_2018</name>
</gene>
<keyword evidence="1" id="KW-0812">Transmembrane</keyword>
<feature type="transmembrane region" description="Helical" evidence="1">
    <location>
        <begin position="91"/>
        <end position="118"/>
    </location>
</feature>
<organism evidence="3 4">
    <name type="scientific">Paenibacillus aquistagni</name>
    <dbReference type="NCBI Taxonomy" id="1852522"/>
    <lineage>
        <taxon>Bacteria</taxon>
        <taxon>Bacillati</taxon>
        <taxon>Bacillota</taxon>
        <taxon>Bacilli</taxon>
        <taxon>Bacillales</taxon>
        <taxon>Paenibacillaceae</taxon>
        <taxon>Paenibacillus</taxon>
    </lineage>
</organism>
<dbReference type="Pfam" id="PF04982">
    <property type="entry name" value="TM_HPP"/>
    <property type="match status" value="1"/>
</dbReference>
<feature type="transmembrane region" description="Helical" evidence="1">
    <location>
        <begin position="138"/>
        <end position="161"/>
    </location>
</feature>
<evidence type="ECO:0000256" key="1">
    <source>
        <dbReference type="SAM" id="Phobius"/>
    </source>
</evidence>
<feature type="transmembrane region" description="Helical" evidence="1">
    <location>
        <begin position="52"/>
        <end position="70"/>
    </location>
</feature>
<keyword evidence="1" id="KW-0472">Membrane</keyword>
<dbReference type="PANTHER" id="PTHR33741">
    <property type="entry name" value="TRANSMEMBRANE PROTEIN DDB_G0269096-RELATED"/>
    <property type="match status" value="1"/>
</dbReference>
<dbReference type="InterPro" id="IPR007065">
    <property type="entry name" value="HPP"/>
</dbReference>
<proteinExistence type="predicted"/>
<feature type="transmembrane region" description="Helical" evidence="1">
    <location>
        <begin position="24"/>
        <end position="46"/>
    </location>
</feature>
<accession>A0A1X7K2R0</accession>
<sequence>MHTKPLLTKYFAKMTGAGRSPLKVSLRTALIGFLGGFLAIGLLAYLTDLTSAIWLMAPFGASCVLAFGVWEAPLSQPRNIIGGHLVSTTVGLLLFHLFGSSYWVIALGVGLSITFMHLTRTTHPPAGANPIVVIMSGSSWSFLLYPVLIGSLVIVLIALLLNNLDEQRHYPKFWF</sequence>
<evidence type="ECO:0000259" key="2">
    <source>
        <dbReference type="Pfam" id="PF04982"/>
    </source>
</evidence>
<evidence type="ECO:0000313" key="4">
    <source>
        <dbReference type="Proteomes" id="UP000193834"/>
    </source>
</evidence>
<protein>
    <submittedName>
        <fullName evidence="3">HPP family protein</fullName>
    </submittedName>
</protein>
<dbReference type="STRING" id="1852522.SAMN06295960_2018"/>
<dbReference type="RefSeq" id="WP_240968161.1">
    <property type="nucleotide sequence ID" value="NZ_FXAZ01000002.1"/>
</dbReference>
<dbReference type="PANTHER" id="PTHR33741:SF5">
    <property type="entry name" value="TRANSMEMBRANE PROTEIN DDB_G0269096-RELATED"/>
    <property type="match status" value="1"/>
</dbReference>
<reference evidence="3 4" key="1">
    <citation type="submission" date="2017-04" db="EMBL/GenBank/DDBJ databases">
        <authorList>
            <person name="Afonso C.L."/>
            <person name="Miller P.J."/>
            <person name="Scott M.A."/>
            <person name="Spackman E."/>
            <person name="Goraichik I."/>
            <person name="Dimitrov K.M."/>
            <person name="Suarez D.L."/>
            <person name="Swayne D.E."/>
        </authorList>
    </citation>
    <scope>NUCLEOTIDE SEQUENCE [LARGE SCALE GENOMIC DNA]</scope>
    <source>
        <strain evidence="3 4">11</strain>
    </source>
</reference>
<dbReference type="AlphaFoldDB" id="A0A1X7K2R0"/>
<name>A0A1X7K2R0_9BACL</name>
<feature type="domain" description="HPP transmembrane region" evidence="2">
    <location>
        <begin position="23"/>
        <end position="171"/>
    </location>
</feature>
<keyword evidence="4" id="KW-1185">Reference proteome</keyword>
<keyword evidence="1" id="KW-1133">Transmembrane helix</keyword>
<dbReference type="EMBL" id="FXAZ01000002">
    <property type="protein sequence ID" value="SMG35187.1"/>
    <property type="molecule type" value="Genomic_DNA"/>
</dbReference>
<dbReference type="InterPro" id="IPR058581">
    <property type="entry name" value="TM_HPP"/>
</dbReference>
<dbReference type="Proteomes" id="UP000193834">
    <property type="component" value="Unassembled WGS sequence"/>
</dbReference>